<protein>
    <submittedName>
        <fullName evidence="2">Uncharacterized protein</fullName>
    </submittedName>
</protein>
<sequence length="118" mass="13214">MGEPSRPTASRFDAAATVQRRHRPRPASRFVVVATVQRRRCRLPTASHSIKVTIISAIQSPSILHAREKTRRCGGDNSMWCCLHHLRRKLLPAHVCGFLWFPLVHLPPSPVSAYSSLG</sequence>
<evidence type="ECO:0000256" key="1">
    <source>
        <dbReference type="SAM" id="MobiDB-lite"/>
    </source>
</evidence>
<name>A0ABU6X826_9FABA</name>
<feature type="region of interest" description="Disordered" evidence="1">
    <location>
        <begin position="1"/>
        <end position="23"/>
    </location>
</feature>
<reference evidence="2 3" key="1">
    <citation type="journal article" date="2023" name="Plants (Basel)">
        <title>Bridging the Gap: Combining Genomics and Transcriptomics Approaches to Understand Stylosanthes scabra, an Orphan Legume from the Brazilian Caatinga.</title>
        <authorList>
            <person name="Ferreira-Neto J.R.C."/>
            <person name="da Silva M.D."/>
            <person name="Binneck E."/>
            <person name="de Melo N.F."/>
            <person name="da Silva R.H."/>
            <person name="de Melo A.L.T.M."/>
            <person name="Pandolfi V."/>
            <person name="Bustamante F.O."/>
            <person name="Brasileiro-Vidal A.C."/>
            <person name="Benko-Iseppon A.M."/>
        </authorList>
    </citation>
    <scope>NUCLEOTIDE SEQUENCE [LARGE SCALE GENOMIC DNA]</scope>
    <source>
        <tissue evidence="2">Leaves</tissue>
    </source>
</reference>
<comment type="caution">
    <text evidence="2">The sequence shown here is derived from an EMBL/GenBank/DDBJ whole genome shotgun (WGS) entry which is preliminary data.</text>
</comment>
<dbReference type="EMBL" id="JASCZI010211551">
    <property type="protein sequence ID" value="MED6194265.1"/>
    <property type="molecule type" value="Genomic_DNA"/>
</dbReference>
<accession>A0ABU6X826</accession>
<organism evidence="2 3">
    <name type="scientific">Stylosanthes scabra</name>
    <dbReference type="NCBI Taxonomy" id="79078"/>
    <lineage>
        <taxon>Eukaryota</taxon>
        <taxon>Viridiplantae</taxon>
        <taxon>Streptophyta</taxon>
        <taxon>Embryophyta</taxon>
        <taxon>Tracheophyta</taxon>
        <taxon>Spermatophyta</taxon>
        <taxon>Magnoliopsida</taxon>
        <taxon>eudicotyledons</taxon>
        <taxon>Gunneridae</taxon>
        <taxon>Pentapetalae</taxon>
        <taxon>rosids</taxon>
        <taxon>fabids</taxon>
        <taxon>Fabales</taxon>
        <taxon>Fabaceae</taxon>
        <taxon>Papilionoideae</taxon>
        <taxon>50 kb inversion clade</taxon>
        <taxon>dalbergioids sensu lato</taxon>
        <taxon>Dalbergieae</taxon>
        <taxon>Pterocarpus clade</taxon>
        <taxon>Stylosanthes</taxon>
    </lineage>
</organism>
<dbReference type="Proteomes" id="UP001341840">
    <property type="component" value="Unassembled WGS sequence"/>
</dbReference>
<evidence type="ECO:0000313" key="2">
    <source>
        <dbReference type="EMBL" id="MED6194265.1"/>
    </source>
</evidence>
<evidence type="ECO:0000313" key="3">
    <source>
        <dbReference type="Proteomes" id="UP001341840"/>
    </source>
</evidence>
<gene>
    <name evidence="2" type="ORF">PIB30_026917</name>
</gene>
<keyword evidence="3" id="KW-1185">Reference proteome</keyword>
<proteinExistence type="predicted"/>